<proteinExistence type="predicted"/>
<sequence>MKENTDIKPYEQMVKNWKASYLSQVNGAGGNEYLVKDFWEEIEESILPYVESAGFAGWAFQQVKDLERLIKKIESNGLSVEVLLRSQDKV</sequence>
<reference evidence="1 2" key="1">
    <citation type="submission" date="2020-08" db="EMBL/GenBank/DDBJ databases">
        <title>Bridging the membrane lipid divide: bacteria of the FCB group superphylum have the potential to synthesize archaeal ether lipids.</title>
        <authorList>
            <person name="Villanueva L."/>
            <person name="Von Meijenfeldt F.A.B."/>
            <person name="Westbye A.B."/>
            <person name="Yadav S."/>
            <person name="Hopmans E.C."/>
            <person name="Dutilh B.E."/>
            <person name="Sinninghe Damste J.S."/>
        </authorList>
    </citation>
    <scope>NUCLEOTIDE SEQUENCE [LARGE SCALE GENOMIC DNA]</scope>
    <source>
        <strain evidence="1">NIOZ-UU17</strain>
    </source>
</reference>
<accession>A0A8J6P4G0</accession>
<evidence type="ECO:0000313" key="1">
    <source>
        <dbReference type="EMBL" id="MBC8433196.1"/>
    </source>
</evidence>
<organism evidence="1 2">
    <name type="scientific">Candidatus Desulfatibia vada</name>
    <dbReference type="NCBI Taxonomy" id="2841696"/>
    <lineage>
        <taxon>Bacteria</taxon>
        <taxon>Pseudomonadati</taxon>
        <taxon>Thermodesulfobacteriota</taxon>
        <taxon>Desulfobacteria</taxon>
        <taxon>Desulfobacterales</taxon>
        <taxon>Desulfobacterales incertae sedis</taxon>
        <taxon>Candidatus Desulfatibia</taxon>
    </lineage>
</organism>
<name>A0A8J6P4G0_9BACT</name>
<evidence type="ECO:0000313" key="2">
    <source>
        <dbReference type="Proteomes" id="UP000605201"/>
    </source>
</evidence>
<dbReference type="AlphaFoldDB" id="A0A8J6P4G0"/>
<dbReference type="Proteomes" id="UP000605201">
    <property type="component" value="Unassembled WGS sequence"/>
</dbReference>
<protein>
    <submittedName>
        <fullName evidence="1">Uncharacterized protein</fullName>
    </submittedName>
</protein>
<comment type="caution">
    <text evidence="1">The sequence shown here is derived from an EMBL/GenBank/DDBJ whole genome shotgun (WGS) entry which is preliminary data.</text>
</comment>
<dbReference type="EMBL" id="JACNIG010000280">
    <property type="protein sequence ID" value="MBC8433196.1"/>
    <property type="molecule type" value="Genomic_DNA"/>
</dbReference>
<gene>
    <name evidence="1" type="ORF">H8D96_14905</name>
</gene>